<dbReference type="Gene3D" id="1.10.10.10">
    <property type="entry name" value="Winged helix-like DNA-binding domain superfamily/Winged helix DNA-binding domain"/>
    <property type="match status" value="1"/>
</dbReference>
<dbReference type="Gene3D" id="6.10.250.690">
    <property type="match status" value="1"/>
</dbReference>
<dbReference type="InterPro" id="IPR011006">
    <property type="entry name" value="CheY-like_superfamily"/>
</dbReference>
<reference evidence="6" key="1">
    <citation type="submission" date="2023-03" db="EMBL/GenBank/DDBJ databases">
        <title>Amycolatopsis taiwanensis NBRC 103393.</title>
        <authorList>
            <person name="Ichikawa N."/>
            <person name="Sato H."/>
            <person name="Tonouchi N."/>
        </authorList>
    </citation>
    <scope>NUCLEOTIDE SEQUENCE</scope>
    <source>
        <strain evidence="6">NBRC 103393</strain>
    </source>
</reference>
<dbReference type="Pfam" id="PF00072">
    <property type="entry name" value="Response_reg"/>
    <property type="match status" value="1"/>
</dbReference>
<dbReference type="SMART" id="SM00448">
    <property type="entry name" value="REC"/>
    <property type="match status" value="1"/>
</dbReference>
<dbReference type="PROSITE" id="PS51755">
    <property type="entry name" value="OMPR_PHOB"/>
    <property type="match status" value="1"/>
</dbReference>
<dbReference type="GO" id="GO:0000976">
    <property type="term" value="F:transcription cis-regulatory region binding"/>
    <property type="evidence" value="ECO:0007669"/>
    <property type="project" value="TreeGrafter"/>
</dbReference>
<dbReference type="PANTHER" id="PTHR48111">
    <property type="entry name" value="REGULATOR OF RPOS"/>
    <property type="match status" value="1"/>
</dbReference>
<dbReference type="InterPro" id="IPR036388">
    <property type="entry name" value="WH-like_DNA-bd_sf"/>
</dbReference>
<dbReference type="GO" id="GO:0005829">
    <property type="term" value="C:cytosol"/>
    <property type="evidence" value="ECO:0007669"/>
    <property type="project" value="TreeGrafter"/>
</dbReference>
<feature type="domain" description="Response regulatory" evidence="4">
    <location>
        <begin position="2"/>
        <end position="116"/>
    </location>
</feature>
<dbReference type="CDD" id="cd00383">
    <property type="entry name" value="trans_reg_C"/>
    <property type="match status" value="1"/>
</dbReference>
<feature type="DNA-binding region" description="OmpR/PhoB-type" evidence="3">
    <location>
        <begin position="124"/>
        <end position="216"/>
    </location>
</feature>
<dbReference type="RefSeq" id="WP_285486993.1">
    <property type="nucleotide sequence ID" value="NZ_BSTI01000005.1"/>
</dbReference>
<dbReference type="GO" id="GO:0006355">
    <property type="term" value="P:regulation of DNA-templated transcription"/>
    <property type="evidence" value="ECO:0007669"/>
    <property type="project" value="InterPro"/>
</dbReference>
<dbReference type="SMART" id="SM00862">
    <property type="entry name" value="Trans_reg_C"/>
    <property type="match status" value="1"/>
</dbReference>
<dbReference type="InterPro" id="IPR001789">
    <property type="entry name" value="Sig_transdc_resp-reg_receiver"/>
</dbReference>
<proteinExistence type="predicted"/>
<keyword evidence="7" id="KW-1185">Reference proteome</keyword>
<protein>
    <submittedName>
        <fullName evidence="6">Transcriptional regulatory protein CutR</fullName>
    </submittedName>
</protein>
<keyword evidence="2" id="KW-0597">Phosphoprotein</keyword>
<name>A0A9W6VH09_9PSEU</name>
<dbReference type="Gene3D" id="3.40.50.2300">
    <property type="match status" value="1"/>
</dbReference>
<accession>A0A9W6VH09</accession>
<evidence type="ECO:0000259" key="4">
    <source>
        <dbReference type="PROSITE" id="PS50110"/>
    </source>
</evidence>
<evidence type="ECO:0000256" key="2">
    <source>
        <dbReference type="PROSITE-ProRule" id="PRU00169"/>
    </source>
</evidence>
<evidence type="ECO:0000256" key="3">
    <source>
        <dbReference type="PROSITE-ProRule" id="PRU01091"/>
    </source>
</evidence>
<dbReference type="PANTHER" id="PTHR48111:SF36">
    <property type="entry name" value="TRANSCRIPTIONAL REGULATORY PROTEIN CUTR"/>
    <property type="match status" value="1"/>
</dbReference>
<dbReference type="SUPFAM" id="SSF52172">
    <property type="entry name" value="CheY-like"/>
    <property type="match status" value="1"/>
</dbReference>
<dbReference type="GO" id="GO:0000156">
    <property type="term" value="F:phosphorelay response regulator activity"/>
    <property type="evidence" value="ECO:0007669"/>
    <property type="project" value="TreeGrafter"/>
</dbReference>
<dbReference type="EMBL" id="BSTI01000005">
    <property type="protein sequence ID" value="GLY66051.1"/>
    <property type="molecule type" value="Genomic_DNA"/>
</dbReference>
<evidence type="ECO:0000313" key="7">
    <source>
        <dbReference type="Proteomes" id="UP001165136"/>
    </source>
</evidence>
<organism evidence="6 7">
    <name type="scientific">Amycolatopsis taiwanensis</name>
    <dbReference type="NCBI Taxonomy" id="342230"/>
    <lineage>
        <taxon>Bacteria</taxon>
        <taxon>Bacillati</taxon>
        <taxon>Actinomycetota</taxon>
        <taxon>Actinomycetes</taxon>
        <taxon>Pseudonocardiales</taxon>
        <taxon>Pseudonocardiaceae</taxon>
        <taxon>Amycolatopsis</taxon>
    </lineage>
</organism>
<evidence type="ECO:0000256" key="1">
    <source>
        <dbReference type="ARBA" id="ARBA00023125"/>
    </source>
</evidence>
<keyword evidence="1 3" id="KW-0238">DNA-binding</keyword>
<dbReference type="InterPro" id="IPR001867">
    <property type="entry name" value="OmpR/PhoB-type_DNA-bd"/>
</dbReference>
<feature type="domain" description="OmpR/PhoB-type" evidence="5">
    <location>
        <begin position="124"/>
        <end position="216"/>
    </location>
</feature>
<gene>
    <name evidence="6" type="primary">cutR</name>
    <name evidence="6" type="ORF">Atai01_26700</name>
</gene>
<sequence>MRVLVVEDEQVLAGLVADGLRRHGMAVDIAYDGAAALERLAADDYDVLVLDRDLPEVHGDDVCRQVVAKGAAVRILMLTASGAVNQRVQGLGLGADDYLAKPFAYAELVARVQALGRRRAAALPPVLECYGITLDGPRRQAFRDSRYLALSRKEFAVLEVLMQARGAVVTTEELLERAWDENTDPFTTVVKVTISKLRAKLGEPSVITTVPGGYRL</sequence>
<evidence type="ECO:0000259" key="5">
    <source>
        <dbReference type="PROSITE" id="PS51755"/>
    </source>
</evidence>
<comment type="caution">
    <text evidence="6">The sequence shown here is derived from an EMBL/GenBank/DDBJ whole genome shotgun (WGS) entry which is preliminary data.</text>
</comment>
<dbReference type="InterPro" id="IPR039420">
    <property type="entry name" value="WalR-like"/>
</dbReference>
<dbReference type="Pfam" id="PF00486">
    <property type="entry name" value="Trans_reg_C"/>
    <property type="match status" value="1"/>
</dbReference>
<dbReference type="Proteomes" id="UP001165136">
    <property type="component" value="Unassembled WGS sequence"/>
</dbReference>
<dbReference type="AlphaFoldDB" id="A0A9W6VH09"/>
<evidence type="ECO:0000313" key="6">
    <source>
        <dbReference type="EMBL" id="GLY66051.1"/>
    </source>
</evidence>
<dbReference type="GO" id="GO:0032993">
    <property type="term" value="C:protein-DNA complex"/>
    <property type="evidence" value="ECO:0007669"/>
    <property type="project" value="TreeGrafter"/>
</dbReference>
<dbReference type="PROSITE" id="PS50110">
    <property type="entry name" value="RESPONSE_REGULATORY"/>
    <property type="match status" value="1"/>
</dbReference>
<feature type="modified residue" description="4-aspartylphosphate" evidence="2">
    <location>
        <position position="51"/>
    </location>
</feature>